<organism evidence="1 2">
    <name type="scientific">Goodea atripinnis</name>
    <dbReference type="NCBI Taxonomy" id="208336"/>
    <lineage>
        <taxon>Eukaryota</taxon>
        <taxon>Metazoa</taxon>
        <taxon>Chordata</taxon>
        <taxon>Craniata</taxon>
        <taxon>Vertebrata</taxon>
        <taxon>Euteleostomi</taxon>
        <taxon>Actinopterygii</taxon>
        <taxon>Neopterygii</taxon>
        <taxon>Teleostei</taxon>
        <taxon>Neoteleostei</taxon>
        <taxon>Acanthomorphata</taxon>
        <taxon>Ovalentaria</taxon>
        <taxon>Atherinomorphae</taxon>
        <taxon>Cyprinodontiformes</taxon>
        <taxon>Goodeidae</taxon>
        <taxon>Goodea</taxon>
    </lineage>
</organism>
<comment type="caution">
    <text evidence="1">The sequence shown here is derived from an EMBL/GenBank/DDBJ whole genome shotgun (WGS) entry which is preliminary data.</text>
</comment>
<evidence type="ECO:0000313" key="2">
    <source>
        <dbReference type="Proteomes" id="UP001476798"/>
    </source>
</evidence>
<proteinExistence type="predicted"/>
<accession>A0ABV0NAF8</accession>
<sequence length="104" mass="11424">MVFVMPINSEYGVNMILIYLNDTMAGSKGEVEPNTGDGCDVLLIYCVSICSGFAQLKHSFVFVLVFCSKTKAPDLSHSCQNYFLPDLAIDQVKCINSSCSRTLI</sequence>
<dbReference type="EMBL" id="JAHRIO010030921">
    <property type="protein sequence ID" value="MEQ2168380.1"/>
    <property type="molecule type" value="Genomic_DNA"/>
</dbReference>
<gene>
    <name evidence="1" type="ORF">GOODEAATRI_013727</name>
</gene>
<name>A0ABV0NAF8_9TELE</name>
<protein>
    <submittedName>
        <fullName evidence="1">Uncharacterized protein</fullName>
    </submittedName>
</protein>
<reference evidence="1 2" key="1">
    <citation type="submission" date="2021-06" db="EMBL/GenBank/DDBJ databases">
        <authorList>
            <person name="Palmer J.M."/>
        </authorList>
    </citation>
    <scope>NUCLEOTIDE SEQUENCE [LARGE SCALE GENOMIC DNA]</scope>
    <source>
        <strain evidence="1 2">GA_2019</strain>
        <tissue evidence="1">Muscle</tissue>
    </source>
</reference>
<keyword evidence="2" id="KW-1185">Reference proteome</keyword>
<evidence type="ECO:0000313" key="1">
    <source>
        <dbReference type="EMBL" id="MEQ2168380.1"/>
    </source>
</evidence>
<dbReference type="Proteomes" id="UP001476798">
    <property type="component" value="Unassembled WGS sequence"/>
</dbReference>